<proteinExistence type="predicted"/>
<evidence type="ECO:0000313" key="3">
    <source>
        <dbReference type="EMBL" id="CAL4762086.1"/>
    </source>
</evidence>
<dbReference type="GO" id="GO:0030286">
    <property type="term" value="C:dynein complex"/>
    <property type="evidence" value="ECO:0007669"/>
    <property type="project" value="InterPro"/>
</dbReference>
<sequence length="292" mass="31830">MTGQIMSRQDRQLASVDHGLGLASEALQKAKEKGLSAQLMDSFDEERQMADATRNGREKDLDLEPGQVAQFGKSREMAGGISWRAICSHTVFQEEVPRAKARQQLREAQNNDASRGLSEEMQPDSDAVVIVASGLIALGAFTPDFRESAVKPIRSEKFSLECLGEPVKVRAWVVAGLPNDSFSIENGIIMDKARRWPLRIDPQGQSVDQKDGATAAGCGEVYGWRLSALGRLHPVWQPHRKCRGDGSGGGTGPLADLQGKRVGLQDQLLNIVVEKAAQCHGVMGYFARFKSC</sequence>
<evidence type="ECO:0000259" key="1">
    <source>
        <dbReference type="Pfam" id="PF12781"/>
    </source>
</evidence>
<dbReference type="PANTHER" id="PTHR22878:SF68">
    <property type="entry name" value="DYNEIN HEAVY CHAIN 6, AXONEMAL-LIKE"/>
    <property type="match status" value="1"/>
</dbReference>
<dbReference type="InterPro" id="IPR027417">
    <property type="entry name" value="P-loop_NTPase"/>
</dbReference>
<protein>
    <submittedName>
        <fullName evidence="3">Dynein heavy chain 7, axonemal</fullName>
    </submittedName>
</protein>
<dbReference type="EMBL" id="CAMXCT030000158">
    <property type="protein sequence ID" value="CAL4762086.1"/>
    <property type="molecule type" value="Genomic_DNA"/>
</dbReference>
<comment type="caution">
    <text evidence="2">The sequence shown here is derived from an EMBL/GenBank/DDBJ whole genome shotgun (WGS) entry which is preliminary data.</text>
</comment>
<accession>A0A9P1BJY8</accession>
<name>A0A9P1BJY8_9DINO</name>
<keyword evidence="4" id="KW-1185">Reference proteome</keyword>
<reference evidence="3 4" key="2">
    <citation type="submission" date="2024-05" db="EMBL/GenBank/DDBJ databases">
        <authorList>
            <person name="Chen Y."/>
            <person name="Shah S."/>
            <person name="Dougan E. K."/>
            <person name="Thang M."/>
            <person name="Chan C."/>
        </authorList>
    </citation>
    <scope>NUCLEOTIDE SEQUENCE [LARGE SCALE GENOMIC DNA]</scope>
</reference>
<reference evidence="2" key="1">
    <citation type="submission" date="2022-10" db="EMBL/GenBank/DDBJ databases">
        <authorList>
            <person name="Chen Y."/>
            <person name="Dougan E. K."/>
            <person name="Chan C."/>
            <person name="Rhodes N."/>
            <person name="Thang M."/>
        </authorList>
    </citation>
    <scope>NUCLEOTIDE SEQUENCE</scope>
</reference>
<dbReference type="Pfam" id="PF12781">
    <property type="entry name" value="AAA_9"/>
    <property type="match status" value="1"/>
</dbReference>
<dbReference type="Proteomes" id="UP001152797">
    <property type="component" value="Unassembled WGS sequence"/>
</dbReference>
<dbReference type="GO" id="GO:0045505">
    <property type="term" value="F:dynein intermediate chain binding"/>
    <property type="evidence" value="ECO:0007669"/>
    <property type="project" value="InterPro"/>
</dbReference>
<evidence type="ECO:0000313" key="4">
    <source>
        <dbReference type="Proteomes" id="UP001152797"/>
    </source>
</evidence>
<organism evidence="2">
    <name type="scientific">Cladocopium goreaui</name>
    <dbReference type="NCBI Taxonomy" id="2562237"/>
    <lineage>
        <taxon>Eukaryota</taxon>
        <taxon>Sar</taxon>
        <taxon>Alveolata</taxon>
        <taxon>Dinophyceae</taxon>
        <taxon>Suessiales</taxon>
        <taxon>Symbiodiniaceae</taxon>
        <taxon>Cladocopium</taxon>
    </lineage>
</organism>
<dbReference type="GO" id="GO:0007018">
    <property type="term" value="P:microtubule-based movement"/>
    <property type="evidence" value="ECO:0007669"/>
    <property type="project" value="InterPro"/>
</dbReference>
<evidence type="ECO:0000313" key="2">
    <source>
        <dbReference type="EMBL" id="CAI3974774.1"/>
    </source>
</evidence>
<dbReference type="EMBL" id="CAMXCT020000158">
    <property type="protein sequence ID" value="CAL1128149.1"/>
    <property type="molecule type" value="Genomic_DNA"/>
</dbReference>
<dbReference type="InterPro" id="IPR026983">
    <property type="entry name" value="DHC"/>
</dbReference>
<dbReference type="PANTHER" id="PTHR22878">
    <property type="entry name" value="DYNEIN HEAVY CHAIN 6, AXONEMAL-LIKE-RELATED"/>
    <property type="match status" value="1"/>
</dbReference>
<dbReference type="GO" id="GO:0051959">
    <property type="term" value="F:dynein light intermediate chain binding"/>
    <property type="evidence" value="ECO:0007669"/>
    <property type="project" value="InterPro"/>
</dbReference>
<gene>
    <name evidence="2" type="ORF">C1SCF055_LOCUS3149</name>
</gene>
<dbReference type="AlphaFoldDB" id="A0A9P1BJY8"/>
<dbReference type="Gene3D" id="3.40.50.300">
    <property type="entry name" value="P-loop containing nucleotide triphosphate hydrolases"/>
    <property type="match status" value="1"/>
</dbReference>
<dbReference type="OrthoDB" id="6264521at2759"/>
<feature type="domain" description="Dynein heavy chain ATP-binding dynein motor region" evidence="1">
    <location>
        <begin position="170"/>
        <end position="207"/>
    </location>
</feature>
<dbReference type="EMBL" id="CAMXCT010000158">
    <property type="protein sequence ID" value="CAI3974774.1"/>
    <property type="molecule type" value="Genomic_DNA"/>
</dbReference>
<dbReference type="InterPro" id="IPR035706">
    <property type="entry name" value="AAA_9"/>
</dbReference>